<keyword evidence="2" id="KW-0472">Membrane</keyword>
<feature type="transmembrane region" description="Helical" evidence="2">
    <location>
        <begin position="64"/>
        <end position="85"/>
    </location>
</feature>
<organism evidence="3 4">
    <name type="scientific">Fundicoccus ignavus</name>
    <dbReference type="NCBI Taxonomy" id="2664442"/>
    <lineage>
        <taxon>Bacteria</taxon>
        <taxon>Bacillati</taxon>
        <taxon>Bacillota</taxon>
        <taxon>Bacilli</taxon>
        <taxon>Lactobacillales</taxon>
        <taxon>Aerococcaceae</taxon>
        <taxon>Fundicoccus</taxon>
    </lineage>
</organism>
<name>A0A6I2GIE3_9LACT</name>
<feature type="compositionally biased region" description="Acidic residues" evidence="1">
    <location>
        <begin position="400"/>
        <end position="410"/>
    </location>
</feature>
<dbReference type="EMBL" id="WJQS01000003">
    <property type="protein sequence ID" value="MRI85261.1"/>
    <property type="molecule type" value="Genomic_DNA"/>
</dbReference>
<accession>A0A6I2GIE3</accession>
<dbReference type="PANTHER" id="PTHR32251:SF17">
    <property type="entry name" value="STEROID 5-ALPHA REDUCTASE C-TERMINAL DOMAIN-CONTAINING PROTEIN"/>
    <property type="match status" value="1"/>
</dbReference>
<keyword evidence="2" id="KW-1133">Transmembrane helix</keyword>
<dbReference type="Proteomes" id="UP000430975">
    <property type="component" value="Unassembled WGS sequence"/>
</dbReference>
<proteinExistence type="predicted"/>
<feature type="transmembrane region" description="Helical" evidence="2">
    <location>
        <begin position="190"/>
        <end position="209"/>
    </location>
</feature>
<dbReference type="Gene3D" id="1.20.120.1630">
    <property type="match status" value="1"/>
</dbReference>
<keyword evidence="2" id="KW-0812">Transmembrane</keyword>
<evidence type="ECO:0000313" key="3">
    <source>
        <dbReference type="EMBL" id="MRI85261.1"/>
    </source>
</evidence>
<evidence type="ECO:0000256" key="1">
    <source>
        <dbReference type="SAM" id="MobiDB-lite"/>
    </source>
</evidence>
<feature type="transmembrane region" description="Helical" evidence="2">
    <location>
        <begin position="6"/>
        <end position="26"/>
    </location>
</feature>
<dbReference type="PROSITE" id="PS50244">
    <property type="entry name" value="S5A_REDUCTASE"/>
    <property type="match status" value="1"/>
</dbReference>
<feature type="transmembrane region" description="Helical" evidence="2">
    <location>
        <begin position="38"/>
        <end position="58"/>
    </location>
</feature>
<feature type="region of interest" description="Disordered" evidence="1">
    <location>
        <begin position="400"/>
        <end position="426"/>
    </location>
</feature>
<feature type="transmembrane region" description="Helical" evidence="2">
    <location>
        <begin position="106"/>
        <end position="133"/>
    </location>
</feature>
<dbReference type="AlphaFoldDB" id="A0A6I2GIE3"/>
<feature type="compositionally biased region" description="Basic and acidic residues" evidence="1">
    <location>
        <begin position="411"/>
        <end position="426"/>
    </location>
</feature>
<reference evidence="3 4" key="1">
    <citation type="submission" date="2019-11" db="EMBL/GenBank/DDBJ databases">
        <title>Characterisation of Fundicoccus ignavus gen. nov. sp. nov., a novel genus of the family Aerococcaceae isolated from bulk tank milk.</title>
        <authorList>
            <person name="Siebert A."/>
            <person name="Huptas C."/>
            <person name="Wenning M."/>
            <person name="Scherer S."/>
            <person name="Doll E.V."/>
        </authorList>
    </citation>
    <scope>NUCLEOTIDE SEQUENCE [LARGE SCALE GENOMIC DNA]</scope>
    <source>
        <strain evidence="3 4">WS4759</strain>
    </source>
</reference>
<evidence type="ECO:0000256" key="2">
    <source>
        <dbReference type="SAM" id="Phobius"/>
    </source>
</evidence>
<feature type="transmembrane region" description="Helical" evidence="2">
    <location>
        <begin position="139"/>
        <end position="158"/>
    </location>
</feature>
<dbReference type="InterPro" id="IPR010721">
    <property type="entry name" value="UstE-like"/>
</dbReference>
<dbReference type="Pfam" id="PF06966">
    <property type="entry name" value="DUF1295"/>
    <property type="match status" value="1"/>
</dbReference>
<protein>
    <submittedName>
        <fullName evidence="3">DUF1295 domain-containing protein</fullName>
    </submittedName>
</protein>
<evidence type="ECO:0000313" key="4">
    <source>
        <dbReference type="Proteomes" id="UP000430975"/>
    </source>
</evidence>
<dbReference type="PANTHER" id="PTHR32251">
    <property type="entry name" value="3-OXO-5-ALPHA-STEROID 4-DEHYDROGENASE"/>
    <property type="match status" value="1"/>
</dbReference>
<dbReference type="GO" id="GO:0016020">
    <property type="term" value="C:membrane"/>
    <property type="evidence" value="ECO:0007669"/>
    <property type="project" value="TreeGrafter"/>
</dbReference>
<comment type="caution">
    <text evidence="3">The sequence shown here is derived from an EMBL/GenBank/DDBJ whole genome shotgun (WGS) entry which is preliminary data.</text>
</comment>
<gene>
    <name evidence="3" type="ORF">GIY09_05140</name>
</gene>
<dbReference type="RefSeq" id="WP_153863381.1">
    <property type="nucleotide sequence ID" value="NZ_WJQS01000003.1"/>
</dbReference>
<sequence length="426" mass="48944">MIAGVSTLFTYNAFVLLVFILGWSFYAFRKKNYSLIEIGWPLSLVFVVWTSFLLFGAQSLYRRLLVLTVTIWGLRLAFHLFTSFWDKPESRRYARLRADWEGKLSGLKAILVLVVGPLLVYYIISMILSIGFLDSQAVLAWWQYLGIILWFLGMLFEIGSELQLKKFLSKEENQNQMMTKGLWRFSRHPHYFGTALVWWGIYLISIVNWNNLLGILSPITMTLFAIFQATKSVSEREFQEREELQSYKEKTSQFLPFSSQLGRGFKLIFGGLSKATKASAGAVSSAAQKAKESRNKEQEDEMEVAIEDNQLDTEIVESETTVSFVDDIQEESMEEDLLDTMDESVIDNEESSDLFVDQSEILTEKDTSEEIPDLTDIEIPIDETFEETTEVTDEDIDELAEEEISEDDSVFAEKEDLLDSEHNETV</sequence>
<keyword evidence="4" id="KW-1185">Reference proteome</keyword>